<gene>
    <name evidence="2" type="ORF">GGU10DRAFT_378382</name>
</gene>
<comment type="caution">
    <text evidence="2">The sequence shown here is derived from an EMBL/GenBank/DDBJ whole genome shotgun (WGS) entry which is preliminary data.</text>
</comment>
<evidence type="ECO:0000256" key="1">
    <source>
        <dbReference type="SAM" id="MobiDB-lite"/>
    </source>
</evidence>
<evidence type="ECO:0000313" key="3">
    <source>
        <dbReference type="Proteomes" id="UP001163798"/>
    </source>
</evidence>
<name>A0AA38K8S2_9AGAR</name>
<reference evidence="2" key="1">
    <citation type="submission" date="2022-08" db="EMBL/GenBank/DDBJ databases">
        <authorList>
            <consortium name="DOE Joint Genome Institute"/>
            <person name="Min B."/>
            <person name="Riley R."/>
            <person name="Sierra-Patev S."/>
            <person name="Naranjo-Ortiz M."/>
            <person name="Looney B."/>
            <person name="Konkel Z."/>
            <person name="Slot J.C."/>
            <person name="Sakamoto Y."/>
            <person name="Steenwyk J.L."/>
            <person name="Rokas A."/>
            <person name="Carro J."/>
            <person name="Camarero S."/>
            <person name="Ferreira P."/>
            <person name="Molpeceres G."/>
            <person name="Ruiz-Duenas F.J."/>
            <person name="Serrano A."/>
            <person name="Henrissat B."/>
            <person name="Drula E."/>
            <person name="Hughes K.W."/>
            <person name="Mata J.L."/>
            <person name="Ishikawa N.K."/>
            <person name="Vargas-Isla R."/>
            <person name="Ushijima S."/>
            <person name="Smith C.A."/>
            <person name="Ahrendt S."/>
            <person name="Andreopoulos W."/>
            <person name="He G."/>
            <person name="Labutti K."/>
            <person name="Lipzen A."/>
            <person name="Ng V."/>
            <person name="Sandor L."/>
            <person name="Barry K."/>
            <person name="Martinez A.T."/>
            <person name="Xiao Y."/>
            <person name="Gibbons J.G."/>
            <person name="Terashima K."/>
            <person name="Hibbett D.S."/>
            <person name="Grigoriev I.V."/>
        </authorList>
    </citation>
    <scope>NUCLEOTIDE SEQUENCE</scope>
    <source>
        <strain evidence="2">TFB10291</strain>
    </source>
</reference>
<sequence>MQTDTGPSSSEVQAARWQTLLSNPLLLSLDLTQELNISNAGTTLFSSYAGLLAGLPEPLTAASLFSPALLLRIIDLLNELQAEVKSIKEATLNAVSHIETSAVLSDSQKNDVLAAAKMAVFDPTRVVFSNDSIVSDGYKLLEKYQSRNAFTPHFTSPTTKFAKLMRDELRTQASYAKTLLKISYLKTLYGKHASGVTKATQYVALAMTGSDDGVGLRETARALIMRKFIREQVDKKKIKVPAFITQKTGSKKRRRLKNSLQTLDLSPGHSDANETEDDGDKSDRNFWRTLNDWFKKRTVGKASDESELDDNSIEDSEFWGPNLTEEKWHEYLEECLNEEAQQYPQDKVEIVPRRARSAPSFSMLPMLSPLSTNNMTQNLHPQRTLSANSFMASLGIMPEIGIHDSDRESLDRFTTGNTMTQNCDASSPIRLPHINSFDTNTPISNSRNLEVRHTPGSSLGEVFQAHSTQRTHEDQNHPRMSMSSLLRPDSSGM</sequence>
<evidence type="ECO:0000313" key="2">
    <source>
        <dbReference type="EMBL" id="KAJ3782649.1"/>
    </source>
</evidence>
<dbReference type="AlphaFoldDB" id="A0AA38K8S2"/>
<protein>
    <submittedName>
        <fullName evidence="2">Uncharacterized protein</fullName>
    </submittedName>
</protein>
<feature type="region of interest" description="Disordered" evidence="1">
    <location>
        <begin position="465"/>
        <end position="493"/>
    </location>
</feature>
<proteinExistence type="predicted"/>
<dbReference type="EMBL" id="MU793462">
    <property type="protein sequence ID" value="KAJ3782649.1"/>
    <property type="molecule type" value="Genomic_DNA"/>
</dbReference>
<keyword evidence="3" id="KW-1185">Reference proteome</keyword>
<dbReference type="Proteomes" id="UP001163798">
    <property type="component" value="Unassembled WGS sequence"/>
</dbReference>
<accession>A0AA38K8S2</accession>
<feature type="region of interest" description="Disordered" evidence="1">
    <location>
        <begin position="249"/>
        <end position="282"/>
    </location>
</feature>
<organism evidence="2 3">
    <name type="scientific">Lentinula aff. detonsa</name>
    <dbReference type="NCBI Taxonomy" id="2804958"/>
    <lineage>
        <taxon>Eukaryota</taxon>
        <taxon>Fungi</taxon>
        <taxon>Dikarya</taxon>
        <taxon>Basidiomycota</taxon>
        <taxon>Agaricomycotina</taxon>
        <taxon>Agaricomycetes</taxon>
        <taxon>Agaricomycetidae</taxon>
        <taxon>Agaricales</taxon>
        <taxon>Marasmiineae</taxon>
        <taxon>Omphalotaceae</taxon>
        <taxon>Lentinula</taxon>
    </lineage>
</organism>